<organism evidence="1 2">
    <name type="scientific">Tepidibacter hydrothermalis</name>
    <dbReference type="NCBI Taxonomy" id="3036126"/>
    <lineage>
        <taxon>Bacteria</taxon>
        <taxon>Bacillati</taxon>
        <taxon>Bacillota</taxon>
        <taxon>Clostridia</taxon>
        <taxon>Peptostreptococcales</taxon>
        <taxon>Peptostreptococcaceae</taxon>
        <taxon>Tepidibacter</taxon>
    </lineage>
</organism>
<sequence>MKLKNLLKGILKILICLITFVIIVESIENPEVEKEIEKSNAAIQNKTNEGEEKPSDIKYGEVITLEEFRKLYNECRRDKREDESGQEWENAMYRARSDLFDHFKNKEFTGTIRTIGRINKISNTRLVDDDLNEEFFIKANEEQLKKLKPLTTYKVKVRLLGKMMMSPDALYEFIEFEEVK</sequence>
<dbReference type="RefSeq" id="WP_277731683.1">
    <property type="nucleotide sequence ID" value="NZ_CP120733.1"/>
</dbReference>
<reference evidence="1 2" key="1">
    <citation type="submission" date="2023-03" db="EMBL/GenBank/DDBJ databases">
        <title>Complete genome sequence of Tepidibacter sp. SWIR-1, isolated from a deep-sea hydrothermal vent.</title>
        <authorList>
            <person name="Li X."/>
        </authorList>
    </citation>
    <scope>NUCLEOTIDE SEQUENCE [LARGE SCALE GENOMIC DNA]</scope>
    <source>
        <strain evidence="1 2">SWIR-1</strain>
    </source>
</reference>
<name>A0ABY8E9Y0_9FIRM</name>
<dbReference type="Proteomes" id="UP001222800">
    <property type="component" value="Chromosome"/>
</dbReference>
<dbReference type="EMBL" id="CP120733">
    <property type="protein sequence ID" value="WFD09743.1"/>
    <property type="molecule type" value="Genomic_DNA"/>
</dbReference>
<protein>
    <recommendedName>
        <fullName evidence="3">Lipoprotein</fullName>
    </recommendedName>
</protein>
<gene>
    <name evidence="1" type="ORF">P4S50_15300</name>
</gene>
<keyword evidence="2" id="KW-1185">Reference proteome</keyword>
<evidence type="ECO:0008006" key="3">
    <source>
        <dbReference type="Google" id="ProtNLM"/>
    </source>
</evidence>
<accession>A0ABY8E9Y0</accession>
<evidence type="ECO:0000313" key="2">
    <source>
        <dbReference type="Proteomes" id="UP001222800"/>
    </source>
</evidence>
<proteinExistence type="predicted"/>
<evidence type="ECO:0000313" key="1">
    <source>
        <dbReference type="EMBL" id="WFD09743.1"/>
    </source>
</evidence>